<dbReference type="NCBIfam" id="TIGR02532">
    <property type="entry name" value="IV_pilin_GFxxxE"/>
    <property type="match status" value="1"/>
</dbReference>
<evidence type="ECO:0000256" key="1">
    <source>
        <dbReference type="SAM" id="MobiDB-lite"/>
    </source>
</evidence>
<organism evidence="4 5">
    <name type="scientific">Thalassoglobus polymorphus</name>
    <dbReference type="NCBI Taxonomy" id="2527994"/>
    <lineage>
        <taxon>Bacteria</taxon>
        <taxon>Pseudomonadati</taxon>
        <taxon>Planctomycetota</taxon>
        <taxon>Planctomycetia</taxon>
        <taxon>Planctomycetales</taxon>
        <taxon>Planctomycetaceae</taxon>
        <taxon>Thalassoglobus</taxon>
    </lineage>
</organism>
<dbReference type="RefSeq" id="WP_231739946.1">
    <property type="nucleotide sequence ID" value="NZ_CP036267.1"/>
</dbReference>
<feature type="domain" description="DUF1559" evidence="3">
    <location>
        <begin position="42"/>
        <end position="323"/>
    </location>
</feature>
<dbReference type="NCBIfam" id="TIGR04294">
    <property type="entry name" value="pre_pil_HX9DG"/>
    <property type="match status" value="1"/>
</dbReference>
<dbReference type="PANTHER" id="PTHR30093">
    <property type="entry name" value="GENERAL SECRETION PATHWAY PROTEIN G"/>
    <property type="match status" value="1"/>
</dbReference>
<evidence type="ECO:0000313" key="4">
    <source>
        <dbReference type="EMBL" id="QDT32253.1"/>
    </source>
</evidence>
<keyword evidence="2" id="KW-0812">Transmembrane</keyword>
<dbReference type="Pfam" id="PF07596">
    <property type="entry name" value="SBP_bac_10"/>
    <property type="match status" value="1"/>
</dbReference>
<evidence type="ECO:0000256" key="2">
    <source>
        <dbReference type="SAM" id="Phobius"/>
    </source>
</evidence>
<gene>
    <name evidence="4" type="primary">xcpT_13</name>
    <name evidence="4" type="ORF">Mal48_14960</name>
</gene>
<keyword evidence="2" id="KW-1133">Transmembrane helix</keyword>
<dbReference type="KEGG" id="tpol:Mal48_14960"/>
<keyword evidence="2" id="KW-0472">Membrane</keyword>
<dbReference type="InterPro" id="IPR012902">
    <property type="entry name" value="N_methyl_site"/>
</dbReference>
<evidence type="ECO:0000259" key="3">
    <source>
        <dbReference type="Pfam" id="PF07596"/>
    </source>
</evidence>
<keyword evidence="5" id="KW-1185">Reference proteome</keyword>
<dbReference type="Pfam" id="PF07963">
    <property type="entry name" value="N_methyl"/>
    <property type="match status" value="1"/>
</dbReference>
<dbReference type="InterPro" id="IPR011453">
    <property type="entry name" value="DUF1559"/>
</dbReference>
<dbReference type="AlphaFoldDB" id="A0A517QKV3"/>
<reference evidence="4 5" key="1">
    <citation type="submission" date="2019-02" db="EMBL/GenBank/DDBJ databases">
        <title>Deep-cultivation of Planctomycetes and their phenomic and genomic characterization uncovers novel biology.</title>
        <authorList>
            <person name="Wiegand S."/>
            <person name="Jogler M."/>
            <person name="Boedeker C."/>
            <person name="Pinto D."/>
            <person name="Vollmers J."/>
            <person name="Rivas-Marin E."/>
            <person name="Kohn T."/>
            <person name="Peeters S.H."/>
            <person name="Heuer A."/>
            <person name="Rast P."/>
            <person name="Oberbeckmann S."/>
            <person name="Bunk B."/>
            <person name="Jeske O."/>
            <person name="Meyerdierks A."/>
            <person name="Storesund J.E."/>
            <person name="Kallscheuer N."/>
            <person name="Luecker S."/>
            <person name="Lage O.M."/>
            <person name="Pohl T."/>
            <person name="Merkel B.J."/>
            <person name="Hornburger P."/>
            <person name="Mueller R.-W."/>
            <person name="Bruemmer F."/>
            <person name="Labrenz M."/>
            <person name="Spormann A.M."/>
            <person name="Op den Camp H."/>
            <person name="Overmann J."/>
            <person name="Amann R."/>
            <person name="Jetten M.S.M."/>
            <person name="Mascher T."/>
            <person name="Medema M.H."/>
            <person name="Devos D.P."/>
            <person name="Kaster A.-K."/>
            <person name="Ovreas L."/>
            <person name="Rohde M."/>
            <person name="Galperin M.Y."/>
            <person name="Jogler C."/>
        </authorList>
    </citation>
    <scope>NUCLEOTIDE SEQUENCE [LARGE SCALE GENOMIC DNA]</scope>
    <source>
        <strain evidence="4 5">Mal48</strain>
    </source>
</reference>
<feature type="transmembrane region" description="Helical" evidence="2">
    <location>
        <begin position="20"/>
        <end position="41"/>
    </location>
</feature>
<sequence length="340" mass="36830">MTQTSTISEPKPRRMPGFTLIELLVVIAIIAILVALLLPAVQQAREAARRSQCKNNLKQLGIAMHNYLDTHSVFPYGHQQELYAGQTKRRDSWFQRILPFVDQAPRYNLYENYHTVDPYKAEYIHRITDQDIVGPVPSASCPSDPESPGRGGNGGTVAFQSSYAVSAGAGQTISVDPTTQNITVTNMNVANTTQSTGLFYLNSKTGINTCRDGSSNTLLFSEGIVRDSSKGGWGELGGHWGGAPHGAFGFSVAETPNTTVPDRVYSCKQTSVAGAPNLAPCENGNADGLSGRWNFARSYHTGGVQVTLADGSVRFISENLDRQTWLKLGMPQDGQVIGEF</sequence>
<proteinExistence type="predicted"/>
<dbReference type="Proteomes" id="UP000315724">
    <property type="component" value="Chromosome"/>
</dbReference>
<protein>
    <submittedName>
        <fullName evidence="4">Type II secretion system protein G</fullName>
    </submittedName>
</protein>
<dbReference type="EMBL" id="CP036267">
    <property type="protein sequence ID" value="QDT32253.1"/>
    <property type="molecule type" value="Genomic_DNA"/>
</dbReference>
<accession>A0A517QKV3</accession>
<dbReference type="PANTHER" id="PTHR30093:SF2">
    <property type="entry name" value="TYPE II SECRETION SYSTEM PROTEIN H"/>
    <property type="match status" value="1"/>
</dbReference>
<dbReference type="SUPFAM" id="SSF54523">
    <property type="entry name" value="Pili subunits"/>
    <property type="match status" value="1"/>
</dbReference>
<dbReference type="InterPro" id="IPR027558">
    <property type="entry name" value="Pre_pil_HX9DG_C"/>
</dbReference>
<name>A0A517QKV3_9PLAN</name>
<dbReference type="InterPro" id="IPR045584">
    <property type="entry name" value="Pilin-like"/>
</dbReference>
<dbReference type="Gene3D" id="3.30.700.10">
    <property type="entry name" value="Glycoprotein, Type 4 Pilin"/>
    <property type="match status" value="1"/>
</dbReference>
<evidence type="ECO:0000313" key="5">
    <source>
        <dbReference type="Proteomes" id="UP000315724"/>
    </source>
</evidence>
<feature type="region of interest" description="Disordered" evidence="1">
    <location>
        <begin position="136"/>
        <end position="156"/>
    </location>
</feature>